<organism evidence="1 2">
    <name type="scientific">Mytilus coruscus</name>
    <name type="common">Sea mussel</name>
    <dbReference type="NCBI Taxonomy" id="42192"/>
    <lineage>
        <taxon>Eukaryota</taxon>
        <taxon>Metazoa</taxon>
        <taxon>Spiralia</taxon>
        <taxon>Lophotrochozoa</taxon>
        <taxon>Mollusca</taxon>
        <taxon>Bivalvia</taxon>
        <taxon>Autobranchia</taxon>
        <taxon>Pteriomorphia</taxon>
        <taxon>Mytilida</taxon>
        <taxon>Mytiloidea</taxon>
        <taxon>Mytilidae</taxon>
        <taxon>Mytilinae</taxon>
        <taxon>Mytilus</taxon>
    </lineage>
</organism>
<proteinExistence type="predicted"/>
<dbReference type="GO" id="GO:0008289">
    <property type="term" value="F:lipid binding"/>
    <property type="evidence" value="ECO:0007669"/>
    <property type="project" value="InterPro"/>
</dbReference>
<dbReference type="Proteomes" id="UP000507470">
    <property type="component" value="Unassembled WGS sequence"/>
</dbReference>
<dbReference type="Gene3D" id="3.15.10.10">
    <property type="entry name" value="Bactericidal permeability-increasing protein, domain 1"/>
    <property type="match status" value="1"/>
</dbReference>
<accession>A0A6J8D466</accession>
<dbReference type="SUPFAM" id="SSF55394">
    <property type="entry name" value="Bactericidal permeability-increasing protein, BPI"/>
    <property type="match status" value="1"/>
</dbReference>
<evidence type="ECO:0000313" key="2">
    <source>
        <dbReference type="Proteomes" id="UP000507470"/>
    </source>
</evidence>
<gene>
    <name evidence="1" type="ORF">MCOR_36367</name>
</gene>
<dbReference type="InterPro" id="IPR017943">
    <property type="entry name" value="Bactericidal_perm-incr_a/b_dom"/>
</dbReference>
<evidence type="ECO:0000313" key="1">
    <source>
        <dbReference type="EMBL" id="CAC5402427.1"/>
    </source>
</evidence>
<name>A0A6J8D466_MYTCO</name>
<protein>
    <submittedName>
        <fullName evidence="1">Uncharacterized protein</fullName>
    </submittedName>
</protein>
<reference evidence="1 2" key="1">
    <citation type="submission" date="2020-06" db="EMBL/GenBank/DDBJ databases">
        <authorList>
            <person name="Li R."/>
            <person name="Bekaert M."/>
        </authorList>
    </citation>
    <scope>NUCLEOTIDE SEQUENCE [LARGE SCALE GENOMIC DNA]</scope>
    <source>
        <strain evidence="2">wild</strain>
    </source>
</reference>
<dbReference type="AlphaFoldDB" id="A0A6J8D466"/>
<sequence length="369" mass="40619">MDSGEYLYSDISATSDAEHLISYMNTLDNISMTILSKRHEANNSQLKNLAERLLQQDIKDHEGASGSLYYKFSGMKIQNAKLPHASMVAGRLQTRNGAICINGNYSLFYDGILKRTADGDFTLMISDMAVSLEDVRSGRNRGRDGRDSVDHDLLHRLIRNGVCVCKIGKIKAKFQGGSAGLCLFFFRILVKFMRTSLEEQAAQVVKKMLKDEEDMAVIGLIEFDSQYDGSVIGLGSQYDGGVIELDNQFDSFVIELNHDDVGEIELDRQYDGGVKGLITQYGGGVLELDSQYGHGVTRLDCQYDGGVKGLDSLSMMVVLKELKVSMKSQYDGGVVIGIDSEYYSGVIGFDNQYEGGVLGLNNQYDGGVT</sequence>
<dbReference type="EMBL" id="CACVKT020006490">
    <property type="protein sequence ID" value="CAC5402427.1"/>
    <property type="molecule type" value="Genomic_DNA"/>
</dbReference>
<keyword evidence="2" id="KW-1185">Reference proteome</keyword>
<dbReference type="OrthoDB" id="6088645at2759"/>